<keyword evidence="3" id="KW-0964">Secreted</keyword>
<gene>
    <name evidence="8" type="ORF">TrVE_jg11538</name>
</gene>
<evidence type="ECO:0000256" key="4">
    <source>
        <dbReference type="ARBA" id="ARBA00022729"/>
    </source>
</evidence>
<feature type="compositionally biased region" description="Basic residues" evidence="6">
    <location>
        <begin position="431"/>
        <end position="453"/>
    </location>
</feature>
<dbReference type="GO" id="GO:0005576">
    <property type="term" value="C:extracellular region"/>
    <property type="evidence" value="ECO:0007669"/>
    <property type="project" value="UniProtKB-SubCell"/>
</dbReference>
<feature type="region of interest" description="Disordered" evidence="6">
    <location>
        <begin position="141"/>
        <end position="173"/>
    </location>
</feature>
<evidence type="ECO:0000313" key="9">
    <source>
        <dbReference type="Proteomes" id="UP001165160"/>
    </source>
</evidence>
<comment type="caution">
    <text evidence="8">The sequence shown here is derived from an EMBL/GenBank/DDBJ whole genome shotgun (WGS) entry which is preliminary data.</text>
</comment>
<evidence type="ECO:0000313" key="8">
    <source>
        <dbReference type="EMBL" id="GMH91453.1"/>
    </source>
</evidence>
<evidence type="ECO:0000256" key="6">
    <source>
        <dbReference type="SAM" id="MobiDB-lite"/>
    </source>
</evidence>
<dbReference type="AlphaFoldDB" id="A0A9W7EVL4"/>
<organism evidence="8 9">
    <name type="scientific">Triparma verrucosa</name>
    <dbReference type="NCBI Taxonomy" id="1606542"/>
    <lineage>
        <taxon>Eukaryota</taxon>
        <taxon>Sar</taxon>
        <taxon>Stramenopiles</taxon>
        <taxon>Ochrophyta</taxon>
        <taxon>Bolidophyceae</taxon>
        <taxon>Parmales</taxon>
        <taxon>Triparmaceae</taxon>
        <taxon>Triparma</taxon>
    </lineage>
</organism>
<dbReference type="PANTHER" id="PTHR13234">
    <property type="entry name" value="GAMMA-INTERFERON INDUCIBLE LYSOSOMAL THIOL REDUCTASE GILT"/>
    <property type="match status" value="1"/>
</dbReference>
<comment type="subcellular location">
    <subcellularLocation>
        <location evidence="1">Secreted</location>
    </subcellularLocation>
</comment>
<feature type="compositionally biased region" description="Basic residues" evidence="6">
    <location>
        <begin position="152"/>
        <end position="172"/>
    </location>
</feature>
<name>A0A9W7EVL4_9STRA</name>
<keyword evidence="5" id="KW-0325">Glycoprotein</keyword>
<dbReference type="EMBL" id="BRXX01000116">
    <property type="protein sequence ID" value="GMH91453.1"/>
    <property type="molecule type" value="Genomic_DNA"/>
</dbReference>
<dbReference type="InterPro" id="IPR004911">
    <property type="entry name" value="Interferon-induced_GILT"/>
</dbReference>
<feature type="region of interest" description="Disordered" evidence="6">
    <location>
        <begin position="427"/>
        <end position="470"/>
    </location>
</feature>
<evidence type="ECO:0000256" key="1">
    <source>
        <dbReference type="ARBA" id="ARBA00004613"/>
    </source>
</evidence>
<dbReference type="Gene3D" id="3.40.30.10">
    <property type="entry name" value="Glutaredoxin"/>
    <property type="match status" value="1"/>
</dbReference>
<protein>
    <submittedName>
        <fullName evidence="8">Uncharacterized protein</fullName>
    </submittedName>
</protein>
<keyword evidence="9" id="KW-1185">Reference proteome</keyword>
<feature type="chain" id="PRO_5040839295" evidence="7">
    <location>
        <begin position="22"/>
        <end position="470"/>
    </location>
</feature>
<dbReference type="Proteomes" id="UP001165160">
    <property type="component" value="Unassembled WGS sequence"/>
</dbReference>
<feature type="signal peptide" evidence="7">
    <location>
        <begin position="1"/>
        <end position="21"/>
    </location>
</feature>
<reference evidence="9" key="1">
    <citation type="journal article" date="2023" name="Commun. Biol.">
        <title>Genome analysis of Parmales, the sister group of diatoms, reveals the evolutionary specialization of diatoms from phago-mixotrophs to photoautotrophs.</title>
        <authorList>
            <person name="Ban H."/>
            <person name="Sato S."/>
            <person name="Yoshikawa S."/>
            <person name="Yamada K."/>
            <person name="Nakamura Y."/>
            <person name="Ichinomiya M."/>
            <person name="Sato N."/>
            <person name="Blanc-Mathieu R."/>
            <person name="Endo H."/>
            <person name="Kuwata A."/>
            <person name="Ogata H."/>
        </authorList>
    </citation>
    <scope>NUCLEOTIDE SEQUENCE [LARGE SCALE GENOMIC DNA]</scope>
    <source>
        <strain evidence="9">NIES 3699</strain>
    </source>
</reference>
<accession>A0A9W7EVL4</accession>
<evidence type="ECO:0000256" key="3">
    <source>
        <dbReference type="ARBA" id="ARBA00022525"/>
    </source>
</evidence>
<sequence length="470" mass="50771">MKSFCLLLAVFCVQFVSFASAQLCNSALAYSGNTEITAEQVSQIWEEVNGLGYSISEREVNCQSVVTIALGEGCAYNSQVPENTKCSTNVVNPSSGTTGLWQVSVNAFDNDAYRPAPPFCEGQWTGSYSVYSDYAGQVCRNDRSPSSPSASKKSKKSKSKKSKSSKGKKGKKLAPIARAADPVNVLVCIEAYCGACQEFMLYDLIPTYEDLGSDVMNVTVVPFGNAHITDEDARTMTCQHGEDECSGNSYQQCAISLYSDPTDHLPYIGCFDEISGAMTVDEAFETCATQQGLDWDGISACHDDADQSWALQVAAAASTPDHTSVPWVVVNGEQYDQETDFFEFICDAYTGDKPAVCSCLDFDAAEAAEITCKSSNGCTECSDFNFGDDCDSNQSEHCAEIQCCPACQSEIEMMWTCEHGATCGAMSCPKGKSKKSKSKKSKSSKGKKGKKVRGCGEERSEEKSDEPEMS</sequence>
<comment type="similarity">
    <text evidence="2">Belongs to the GILT family.</text>
</comment>
<evidence type="ECO:0000256" key="5">
    <source>
        <dbReference type="ARBA" id="ARBA00023180"/>
    </source>
</evidence>
<proteinExistence type="inferred from homology"/>
<evidence type="ECO:0000256" key="2">
    <source>
        <dbReference type="ARBA" id="ARBA00005679"/>
    </source>
</evidence>
<dbReference type="Pfam" id="PF03227">
    <property type="entry name" value="GILT"/>
    <property type="match status" value="1"/>
</dbReference>
<dbReference type="GO" id="GO:0016671">
    <property type="term" value="F:oxidoreductase activity, acting on a sulfur group of donors, disulfide as acceptor"/>
    <property type="evidence" value="ECO:0007669"/>
    <property type="project" value="InterPro"/>
</dbReference>
<dbReference type="PANTHER" id="PTHR13234:SF8">
    <property type="entry name" value="GAMMA-INTERFERON-INDUCIBLE LYSOSOMAL THIOL REDUCTASE"/>
    <property type="match status" value="1"/>
</dbReference>
<evidence type="ECO:0000256" key="7">
    <source>
        <dbReference type="SAM" id="SignalP"/>
    </source>
</evidence>
<keyword evidence="4 7" id="KW-0732">Signal</keyword>